<feature type="chain" id="PRO_5041685785" description="SMB domain-containing protein" evidence="1">
    <location>
        <begin position="25"/>
        <end position="174"/>
    </location>
</feature>
<accession>A0AA89C8T9</accession>
<dbReference type="Proteomes" id="UP001186944">
    <property type="component" value="Unassembled WGS sequence"/>
</dbReference>
<feature type="signal peptide" evidence="1">
    <location>
        <begin position="1"/>
        <end position="24"/>
    </location>
</feature>
<evidence type="ECO:0000313" key="2">
    <source>
        <dbReference type="EMBL" id="KAK3105920.1"/>
    </source>
</evidence>
<sequence length="174" mass="19580">MNKKIHHSFIYLIVIGLTGEFVSSQDNSDEERFCEAAVQCPDYEATQYRMMASFLPICYCDNLCTAYNDCCKLKASYPKSEQLQELQRLRYNGDPKSFSTCLGLDGENIGFWAVNRCGSEGPICTMNMSFANVLSHLPVTDNDNVTYFGEDCAKCNNVTSFSFSLGTAVTRKWN</sequence>
<organism evidence="2 3">
    <name type="scientific">Pinctada imbricata</name>
    <name type="common">Atlantic pearl-oyster</name>
    <name type="synonym">Pinctada martensii</name>
    <dbReference type="NCBI Taxonomy" id="66713"/>
    <lineage>
        <taxon>Eukaryota</taxon>
        <taxon>Metazoa</taxon>
        <taxon>Spiralia</taxon>
        <taxon>Lophotrochozoa</taxon>
        <taxon>Mollusca</taxon>
        <taxon>Bivalvia</taxon>
        <taxon>Autobranchia</taxon>
        <taxon>Pteriomorphia</taxon>
        <taxon>Pterioida</taxon>
        <taxon>Pterioidea</taxon>
        <taxon>Pteriidae</taxon>
        <taxon>Pinctada</taxon>
    </lineage>
</organism>
<keyword evidence="3" id="KW-1185">Reference proteome</keyword>
<keyword evidence="1" id="KW-0732">Signal</keyword>
<protein>
    <recommendedName>
        <fullName evidence="4">SMB domain-containing protein</fullName>
    </recommendedName>
</protein>
<dbReference type="EMBL" id="VSWD01000003">
    <property type="protein sequence ID" value="KAK3105920.1"/>
    <property type="molecule type" value="Genomic_DNA"/>
</dbReference>
<dbReference type="AlphaFoldDB" id="A0AA89C8T9"/>
<comment type="caution">
    <text evidence="2">The sequence shown here is derived from an EMBL/GenBank/DDBJ whole genome shotgun (WGS) entry which is preliminary data.</text>
</comment>
<evidence type="ECO:0008006" key="4">
    <source>
        <dbReference type="Google" id="ProtNLM"/>
    </source>
</evidence>
<gene>
    <name evidence="2" type="ORF">FSP39_008585</name>
</gene>
<evidence type="ECO:0000313" key="3">
    <source>
        <dbReference type="Proteomes" id="UP001186944"/>
    </source>
</evidence>
<proteinExistence type="predicted"/>
<evidence type="ECO:0000256" key="1">
    <source>
        <dbReference type="SAM" id="SignalP"/>
    </source>
</evidence>
<reference evidence="2" key="1">
    <citation type="submission" date="2019-08" db="EMBL/GenBank/DDBJ databases">
        <title>The improved chromosome-level genome for the pearl oyster Pinctada fucata martensii using PacBio sequencing and Hi-C.</title>
        <authorList>
            <person name="Zheng Z."/>
        </authorList>
    </citation>
    <scope>NUCLEOTIDE SEQUENCE</scope>
    <source>
        <strain evidence="2">ZZ-2019</strain>
        <tissue evidence="2">Adductor muscle</tissue>
    </source>
</reference>
<name>A0AA89C8T9_PINIB</name>